<comment type="caution">
    <text evidence="1">The sequence shown here is derived from an EMBL/GenBank/DDBJ whole genome shotgun (WGS) entry which is preliminary data.</text>
</comment>
<dbReference type="EMBL" id="VMNH01000030">
    <property type="protein sequence ID" value="TVO69716.1"/>
    <property type="molecule type" value="Genomic_DNA"/>
</dbReference>
<dbReference type="OrthoDB" id="8966807at2"/>
<sequence>MGSETRKRTAHILVRCTPEEKAAAEEKVKAFSYASPAALVRDLLMDIEPKSTLDQQAILELVRVNADQGRLGGLLKHWLQGKGAEKDLVPDIRALLKEIEQTQQSLKARIMSL</sequence>
<keyword evidence="2" id="KW-1185">Reference proteome</keyword>
<dbReference type="Pfam" id="PF21983">
    <property type="entry name" value="NikA-like"/>
    <property type="match status" value="1"/>
</dbReference>
<dbReference type="Proteomes" id="UP000316649">
    <property type="component" value="Unassembled WGS sequence"/>
</dbReference>
<dbReference type="RefSeq" id="WP_144360453.1">
    <property type="nucleotide sequence ID" value="NZ_VMNH01000030.1"/>
</dbReference>
<organism evidence="1 2">
    <name type="scientific">Sedimenticola selenatireducens</name>
    <dbReference type="NCBI Taxonomy" id="191960"/>
    <lineage>
        <taxon>Bacteria</taxon>
        <taxon>Pseudomonadati</taxon>
        <taxon>Pseudomonadota</taxon>
        <taxon>Gammaproteobacteria</taxon>
        <taxon>Chromatiales</taxon>
        <taxon>Sedimenticolaceae</taxon>
        <taxon>Sedimenticola</taxon>
    </lineage>
</organism>
<protein>
    <submittedName>
        <fullName evidence="1">Conjugal transfer protein TraJ</fullName>
    </submittedName>
</protein>
<evidence type="ECO:0000313" key="1">
    <source>
        <dbReference type="EMBL" id="TVO69716.1"/>
    </source>
</evidence>
<dbReference type="InterPro" id="IPR053842">
    <property type="entry name" value="NikA-like"/>
</dbReference>
<gene>
    <name evidence="1" type="ORF">FHP88_17820</name>
</gene>
<reference evidence="1 2" key="1">
    <citation type="submission" date="2019-07" db="EMBL/GenBank/DDBJ databases">
        <title>The pathways for chlorine oxyanion respiration interact through the shared metabolite chlorate.</title>
        <authorList>
            <person name="Barnum T.P."/>
            <person name="Cheng Y."/>
            <person name="Hill K.A."/>
            <person name="Lucas L.N."/>
            <person name="Carlson H.K."/>
            <person name="Coates J.D."/>
        </authorList>
    </citation>
    <scope>NUCLEOTIDE SEQUENCE [LARGE SCALE GENOMIC DNA]</scope>
    <source>
        <strain evidence="1 2">BK-1</strain>
    </source>
</reference>
<proteinExistence type="predicted"/>
<evidence type="ECO:0000313" key="2">
    <source>
        <dbReference type="Proteomes" id="UP000316649"/>
    </source>
</evidence>
<accession>A0A557RX16</accession>
<name>A0A557RX16_9GAMM</name>
<dbReference type="AlphaFoldDB" id="A0A557RX16"/>